<accession>A0A9D4INI1</accession>
<evidence type="ECO:0000313" key="4">
    <source>
        <dbReference type="Proteomes" id="UP000828390"/>
    </source>
</evidence>
<proteinExistence type="inferred from homology"/>
<dbReference type="Proteomes" id="UP000828390">
    <property type="component" value="Unassembled WGS sequence"/>
</dbReference>
<dbReference type="EMBL" id="JAIWYP010000008">
    <property type="protein sequence ID" value="KAH3782241.1"/>
    <property type="molecule type" value="Genomic_DNA"/>
</dbReference>
<dbReference type="PANTHER" id="PTHR11461:SF278">
    <property type="entry name" value="SERINE PROTEASE INHIBITOR 88EA"/>
    <property type="match status" value="1"/>
</dbReference>
<name>A0A9D4INI1_DREPO</name>
<evidence type="ECO:0000313" key="3">
    <source>
        <dbReference type="EMBL" id="KAH3782241.1"/>
    </source>
</evidence>
<dbReference type="GO" id="GO:0005615">
    <property type="term" value="C:extracellular space"/>
    <property type="evidence" value="ECO:0007669"/>
    <property type="project" value="InterPro"/>
</dbReference>
<dbReference type="SUPFAM" id="SSF56574">
    <property type="entry name" value="Serpins"/>
    <property type="match status" value="1"/>
</dbReference>
<dbReference type="InterPro" id="IPR036186">
    <property type="entry name" value="Serpin_sf"/>
</dbReference>
<comment type="caution">
    <text evidence="3">The sequence shown here is derived from an EMBL/GenBank/DDBJ whole genome shotgun (WGS) entry which is preliminary data.</text>
</comment>
<dbReference type="InterPro" id="IPR042185">
    <property type="entry name" value="Serpin_sf_2"/>
</dbReference>
<organism evidence="3 4">
    <name type="scientific">Dreissena polymorpha</name>
    <name type="common">Zebra mussel</name>
    <name type="synonym">Mytilus polymorpha</name>
    <dbReference type="NCBI Taxonomy" id="45954"/>
    <lineage>
        <taxon>Eukaryota</taxon>
        <taxon>Metazoa</taxon>
        <taxon>Spiralia</taxon>
        <taxon>Lophotrochozoa</taxon>
        <taxon>Mollusca</taxon>
        <taxon>Bivalvia</taxon>
        <taxon>Autobranchia</taxon>
        <taxon>Heteroconchia</taxon>
        <taxon>Euheterodonta</taxon>
        <taxon>Imparidentia</taxon>
        <taxon>Neoheterodontei</taxon>
        <taxon>Myida</taxon>
        <taxon>Dreissenoidea</taxon>
        <taxon>Dreissenidae</taxon>
        <taxon>Dreissena</taxon>
    </lineage>
</organism>
<protein>
    <recommendedName>
        <fullName evidence="2">Serpin domain-containing protein</fullName>
    </recommendedName>
</protein>
<dbReference type="InterPro" id="IPR023796">
    <property type="entry name" value="Serpin_dom"/>
</dbReference>
<dbReference type="InterPro" id="IPR042178">
    <property type="entry name" value="Serpin_sf_1"/>
</dbReference>
<dbReference type="Gene3D" id="3.30.497.10">
    <property type="entry name" value="Antithrombin, subunit I, domain 2"/>
    <property type="match status" value="1"/>
</dbReference>
<feature type="domain" description="Serpin" evidence="2">
    <location>
        <begin position="11"/>
        <end position="378"/>
    </location>
</feature>
<sequence>MASDLSSQFTWSLYQKVSLGGGNVLISPHSVGSALMLACLGARGNTENQIGKALGYSGNTPAEWHAAFSQMNSQMKQSRDGDDGVIVDIANKMFARLDLDVLEKYSKDADELYKSGTELMDFATKATECRLAINKWVEEQTNNKIQDLLQEGTISASTNLVLANAVYFKGKWDKPFEASNTQPFDFYKTATESMKVDMMRKKFDLRYVSDEALKCSAVEIPYQHRTVTMTIIRPDSVEGLPELERNLSAENLSKLMERARTEMKAKVDLGLPKFKFTETTDLSRTLPELGITDLFDPSAVDLSGMTSVEGVAFTDVIHKAFVDVNEEGTEAAAATAMISRMMMMPIDEVTFICDRPFLFLITDVASSAVLFIGRFSTP</sequence>
<dbReference type="PANTHER" id="PTHR11461">
    <property type="entry name" value="SERINE PROTEASE INHIBITOR, SERPIN"/>
    <property type="match status" value="1"/>
</dbReference>
<reference evidence="3" key="1">
    <citation type="journal article" date="2019" name="bioRxiv">
        <title>The Genome of the Zebra Mussel, Dreissena polymorpha: A Resource for Invasive Species Research.</title>
        <authorList>
            <person name="McCartney M.A."/>
            <person name="Auch B."/>
            <person name="Kono T."/>
            <person name="Mallez S."/>
            <person name="Zhang Y."/>
            <person name="Obille A."/>
            <person name="Becker A."/>
            <person name="Abrahante J.E."/>
            <person name="Garbe J."/>
            <person name="Badalamenti J.P."/>
            <person name="Herman A."/>
            <person name="Mangelson H."/>
            <person name="Liachko I."/>
            <person name="Sullivan S."/>
            <person name="Sone E.D."/>
            <person name="Koren S."/>
            <person name="Silverstein K.A.T."/>
            <person name="Beckman K.B."/>
            <person name="Gohl D.M."/>
        </authorList>
    </citation>
    <scope>NUCLEOTIDE SEQUENCE</scope>
    <source>
        <strain evidence="3">Duluth1</strain>
        <tissue evidence="3">Whole animal</tissue>
    </source>
</reference>
<keyword evidence="4" id="KW-1185">Reference proteome</keyword>
<reference evidence="3" key="2">
    <citation type="submission" date="2020-11" db="EMBL/GenBank/DDBJ databases">
        <authorList>
            <person name="McCartney M.A."/>
            <person name="Auch B."/>
            <person name="Kono T."/>
            <person name="Mallez S."/>
            <person name="Becker A."/>
            <person name="Gohl D.M."/>
            <person name="Silverstein K.A.T."/>
            <person name="Koren S."/>
            <person name="Bechman K.B."/>
            <person name="Herman A."/>
            <person name="Abrahante J.E."/>
            <person name="Garbe J."/>
        </authorList>
    </citation>
    <scope>NUCLEOTIDE SEQUENCE</scope>
    <source>
        <strain evidence="3">Duluth1</strain>
        <tissue evidence="3">Whole animal</tissue>
    </source>
</reference>
<dbReference type="GO" id="GO:0004867">
    <property type="term" value="F:serine-type endopeptidase inhibitor activity"/>
    <property type="evidence" value="ECO:0007669"/>
    <property type="project" value="InterPro"/>
</dbReference>
<dbReference type="Pfam" id="PF00079">
    <property type="entry name" value="Serpin"/>
    <property type="match status" value="1"/>
</dbReference>
<dbReference type="PROSITE" id="PS00284">
    <property type="entry name" value="SERPIN"/>
    <property type="match status" value="1"/>
</dbReference>
<dbReference type="CDD" id="cd00172">
    <property type="entry name" value="serpin"/>
    <property type="match status" value="1"/>
</dbReference>
<dbReference type="SMART" id="SM00093">
    <property type="entry name" value="SERPIN"/>
    <property type="match status" value="1"/>
</dbReference>
<dbReference type="Gene3D" id="2.30.39.10">
    <property type="entry name" value="Alpha-1-antitrypsin, domain 1"/>
    <property type="match status" value="1"/>
</dbReference>
<evidence type="ECO:0000256" key="1">
    <source>
        <dbReference type="RuleBase" id="RU000411"/>
    </source>
</evidence>
<dbReference type="InterPro" id="IPR000215">
    <property type="entry name" value="Serpin_fam"/>
</dbReference>
<dbReference type="AlphaFoldDB" id="A0A9D4INI1"/>
<dbReference type="OrthoDB" id="1063785at2759"/>
<comment type="similarity">
    <text evidence="1">Belongs to the serpin family.</text>
</comment>
<dbReference type="InterPro" id="IPR023795">
    <property type="entry name" value="Serpin_CS"/>
</dbReference>
<gene>
    <name evidence="3" type="ORF">DPMN_160153</name>
</gene>
<evidence type="ECO:0000259" key="2">
    <source>
        <dbReference type="SMART" id="SM00093"/>
    </source>
</evidence>